<sequence>MLSRFCNLFCCVVLLLSGRNVLAQSSYQDYDYDQGYDQGYEQQQSYEQDTLYSDYAARQQEKEVAGAAGMGWGKIAMGGALGWVLGGKFHSRRVTKKLNAKHKEEQKAVYQQYYNDVYALQQQNAELISALEKFGARVR</sequence>
<comment type="caution">
    <text evidence="2">The sequence shown here is derived from an EMBL/GenBank/DDBJ whole genome shotgun (WGS) entry which is preliminary data.</text>
</comment>
<dbReference type="OrthoDB" id="37706at2759"/>
<organism evidence="2 3">
    <name type="scientific">Fistulifera solaris</name>
    <name type="common">Oleaginous diatom</name>
    <dbReference type="NCBI Taxonomy" id="1519565"/>
    <lineage>
        <taxon>Eukaryota</taxon>
        <taxon>Sar</taxon>
        <taxon>Stramenopiles</taxon>
        <taxon>Ochrophyta</taxon>
        <taxon>Bacillariophyta</taxon>
        <taxon>Bacillariophyceae</taxon>
        <taxon>Bacillariophycidae</taxon>
        <taxon>Naviculales</taxon>
        <taxon>Naviculaceae</taxon>
        <taxon>Fistulifera</taxon>
    </lineage>
</organism>
<gene>
    <name evidence="2" type="ORF">FisN_3Hu077</name>
</gene>
<evidence type="ECO:0000256" key="1">
    <source>
        <dbReference type="SAM" id="SignalP"/>
    </source>
</evidence>
<feature type="signal peptide" evidence="1">
    <location>
        <begin position="1"/>
        <end position="23"/>
    </location>
</feature>
<accession>A0A1Z5JNL7</accession>
<name>A0A1Z5JNL7_FISSO</name>
<dbReference type="AlphaFoldDB" id="A0A1Z5JNL7"/>
<proteinExistence type="predicted"/>
<reference evidence="2 3" key="1">
    <citation type="journal article" date="2015" name="Plant Cell">
        <title>Oil accumulation by the oleaginous diatom Fistulifera solaris as revealed by the genome and transcriptome.</title>
        <authorList>
            <person name="Tanaka T."/>
            <person name="Maeda Y."/>
            <person name="Veluchamy A."/>
            <person name="Tanaka M."/>
            <person name="Abida H."/>
            <person name="Marechal E."/>
            <person name="Bowler C."/>
            <person name="Muto M."/>
            <person name="Sunaga Y."/>
            <person name="Tanaka M."/>
            <person name="Yoshino T."/>
            <person name="Taniguchi T."/>
            <person name="Fukuda Y."/>
            <person name="Nemoto M."/>
            <person name="Matsumoto M."/>
            <person name="Wong P.S."/>
            <person name="Aburatani S."/>
            <person name="Fujibuchi W."/>
        </authorList>
    </citation>
    <scope>NUCLEOTIDE SEQUENCE [LARGE SCALE GENOMIC DNA]</scope>
    <source>
        <strain evidence="2 3">JPCC DA0580</strain>
    </source>
</reference>
<protein>
    <submittedName>
        <fullName evidence="2">Uncharacterized protein</fullName>
    </submittedName>
</protein>
<evidence type="ECO:0000313" key="3">
    <source>
        <dbReference type="Proteomes" id="UP000198406"/>
    </source>
</evidence>
<dbReference type="Proteomes" id="UP000198406">
    <property type="component" value="Unassembled WGS sequence"/>
</dbReference>
<dbReference type="EMBL" id="BDSP01000095">
    <property type="protein sequence ID" value="GAX15607.1"/>
    <property type="molecule type" value="Genomic_DNA"/>
</dbReference>
<keyword evidence="1" id="KW-0732">Signal</keyword>
<dbReference type="InParanoid" id="A0A1Z5JNL7"/>
<evidence type="ECO:0000313" key="2">
    <source>
        <dbReference type="EMBL" id="GAX15607.1"/>
    </source>
</evidence>
<feature type="chain" id="PRO_5012554807" evidence="1">
    <location>
        <begin position="24"/>
        <end position="139"/>
    </location>
</feature>
<keyword evidence="3" id="KW-1185">Reference proteome</keyword>